<evidence type="ECO:0000256" key="3">
    <source>
        <dbReference type="SAM" id="Phobius"/>
    </source>
</evidence>
<dbReference type="Pfam" id="PF08700">
    <property type="entry name" value="VPS51_Exo84_N"/>
    <property type="match status" value="1"/>
</dbReference>
<dbReference type="InterPro" id="IPR014812">
    <property type="entry name" value="Vps51"/>
</dbReference>
<comment type="similarity">
    <text evidence="1">Belongs to the VPS51 family.</text>
</comment>
<evidence type="ECO:0000256" key="2">
    <source>
        <dbReference type="SAM" id="MobiDB-lite"/>
    </source>
</evidence>
<gene>
    <name evidence="4" type="ORF">PGABG01_0101500</name>
</gene>
<dbReference type="PANTHER" id="PTHR15954:SF4">
    <property type="entry name" value="VACUOLAR PROTEIN SORTING-ASSOCIATED PROTEIN 51 HOMOLOG"/>
    <property type="match status" value="1"/>
</dbReference>
<keyword evidence="5" id="KW-1185">Reference proteome</keyword>
<feature type="compositionally biased region" description="Low complexity" evidence="2">
    <location>
        <begin position="822"/>
        <end position="844"/>
    </location>
</feature>
<accession>A0ABY1UJI9</accession>
<evidence type="ECO:0000256" key="1">
    <source>
        <dbReference type="ARBA" id="ARBA00006080"/>
    </source>
</evidence>
<reference evidence="4 5" key="1">
    <citation type="submission" date="2016-09" db="EMBL/GenBank/DDBJ databases">
        <authorList>
            <consortium name="Pathogen Informatics"/>
            <person name="Sun Q."/>
            <person name="Inoue M."/>
        </authorList>
    </citation>
    <scope>NUCLEOTIDE SEQUENCE [LARGE SCALE GENOMIC DNA]</scope>
</reference>
<protein>
    <submittedName>
        <fullName evidence="4">Vacuolar protein sorting-associated protein 51, putative</fullName>
    </submittedName>
</protein>
<dbReference type="Gene3D" id="2.150.10.10">
    <property type="entry name" value="Serralysin-like metalloprotease, C-terminal"/>
    <property type="match status" value="1"/>
</dbReference>
<dbReference type="EMBL" id="LT969424">
    <property type="protein sequence ID" value="SOV10083.1"/>
    <property type="molecule type" value="Genomic_DNA"/>
</dbReference>
<organism evidence="4 5">
    <name type="scientific">Plasmodium gaboni</name>
    <dbReference type="NCBI Taxonomy" id="647221"/>
    <lineage>
        <taxon>Eukaryota</taxon>
        <taxon>Sar</taxon>
        <taxon>Alveolata</taxon>
        <taxon>Apicomplexa</taxon>
        <taxon>Aconoidasida</taxon>
        <taxon>Haemosporida</taxon>
        <taxon>Plasmodiidae</taxon>
        <taxon>Plasmodium</taxon>
        <taxon>Plasmodium (Laverania)</taxon>
    </lineage>
</organism>
<feature type="transmembrane region" description="Helical" evidence="3">
    <location>
        <begin position="701"/>
        <end position="725"/>
    </location>
</feature>
<feature type="region of interest" description="Disordered" evidence="2">
    <location>
        <begin position="816"/>
        <end position="844"/>
    </location>
</feature>
<dbReference type="Proteomes" id="UP000831156">
    <property type="component" value="Chromosome 1"/>
</dbReference>
<keyword evidence="3" id="KW-0472">Membrane</keyword>
<sequence>MENKSNRRKNVGSMLYDYYNIETRNKVDEFEECSDNNMKNINNINSINSINIINNISIVNNSIDDNNLFFDKTDEKNENLKEKSTILKRSDNDNINLRSDRNYKNINNDIKESNEKNEMNKINCINEFDMDCSNFNVNDYFKELLEKSSMYDLINKSRKIDKEIKQNDSCMQTLIYENYNKFINAADSLVLLKEKFKCVKNKMNEINNDLEYIDKQSNFLNNDVFKNYEKIQNLIEIKKLLNDINEIMKIPEYMYSNILQKKYIKSLKMFIKVIPFFHKNKDLVIFQNLYLDCNNLASIACHFFLKKLNKEKNLKKLPMRINQSGTTMGDNKCDTTMGDNKCDTTMGDIKGDIKYDNICVNHLTHNKNYDDKSDECFYFFDNKNLEESFKSLHSYVLTSEEVAECLNLVLSYGMDRKEIKKLYLKNRINCLKYIMYHIFNLKNHGFFVMQVDDLKSSFFDPNYEEISIDKQNKKNGPKKNEDNKNNHNKEYIFFNNIFENIFILSYKHLLYFFFSFLENYEKIFMKKNNFLNNNDENKSYSKSFFYDERDYIDDKNLHNNIEYLRYLIDNLDESVRYKNGNKRCEDFFMSYDNINNDDNINNIYHDKYSYLHNSFDLNKKILLLNDLFNIDDDKKIIEVLLDIFFKVLCKITIDYIYMFNPPIKLIVKLLKIFIHNINIHNNKIYYKDKILYYMNRFIKKIYYVLLKLYFYNLCFHINIYLYTYFQTCNKKKLIDILESRNELAHYIILKLCLTVMDFEPFYVQIKLDNNFYVKHFFNFVIIYLESLSKHIDSFIYYFVCVHEKGSILKHIKDEEKKENNKGDNNSNPDGNNNNNNNNINNIDSNNMDSPNICHNHFDKNLSKDLFYFTYESADNIIYEDKENIFTHKNLYYILDEENNIHCKHTKKKDDRFCEDYKKLKNYLYSSACVDNIHMQHILVNIKKYMKMEYTKFMKHITGSLKFGKIKKIKETYFLLCLVWVFHNIKKDGVSKIFNVITDMYKETNDLINGCERIDMGCSLDSLLHKDIYPFIKEKEIENKNIKKLKLNDDDCDNYDQSVEYTNDDHIFINKSNEESEDKEKKYLTFTYNEKEKENKLYDFCFDDNNICDNYSHQGDTTNTIIKITKDEQDKKQNNNDENRKKKYVIGISNFVKYKFNEKCNELTNVFISYYINKISYHIKSYIEKDTYEEDTKSNIVSYNFVYCMKRIDMFYTYLKYFIYQNKVPSVINFEEGQEREYAFSDMYEKIEEELEKLGKKYIKDKIIVDKNDTVVDKNDTVVDKNDTVVDKNDTVVDKNGNVVDKNDNMVYKNDNVVDKNDKVVNNNNNAVNNNDNVVNNNDNVVNNNDNVVNNNDNVVNNNDNMVDKNDNMVDKNKNIIRKEYIIDDKKHNEDNKISNIDSKEQNMENDNLIFDMNKDEKNLEMYMYKLYMLKMKNYRKKLPSEINKILLLIIKILFKNYMEYIRKCHMNAKKLYKMQIDFFFFYHCLKHYIPCDDENVLFVILNEVLINAKGRIRGIQNKRDEDDCASSYQGYLLLDDIHVDLEENKLFILKMFKE</sequence>
<dbReference type="PANTHER" id="PTHR15954">
    <property type="entry name" value="VACUOLAR PROTEIN SORTING-ASSOCIATED PROTEIN 51 HOMOLOG"/>
    <property type="match status" value="1"/>
</dbReference>
<evidence type="ECO:0000313" key="4">
    <source>
        <dbReference type="EMBL" id="SOV10083.1"/>
    </source>
</evidence>
<proteinExistence type="inferred from homology"/>
<name>A0ABY1UJI9_9APIC</name>
<keyword evidence="3" id="KW-0812">Transmembrane</keyword>
<keyword evidence="3" id="KW-1133">Transmembrane helix</keyword>
<evidence type="ECO:0000313" key="5">
    <source>
        <dbReference type="Proteomes" id="UP000831156"/>
    </source>
</evidence>
<dbReference type="InterPro" id="IPR011049">
    <property type="entry name" value="Serralysin-like_metalloprot_C"/>
</dbReference>